<sequence length="167" mass="19577">MQLPLFCYKCSTNEHRLQQAQEKSPINAPLYYRVLYSALENTLCLRFKFLFVPKNEHLPIYYEIRGLRLLIAERERDSTQQANTPDSTERQLGSIHKKTRQRDLIIFLRVPHANVDSFGDSAAIRLSESFAFYSGRYAKKEMTFSSTPLPSPLPRAPRELYHLNIYY</sequence>
<organism evidence="2 3">
    <name type="scientific">Caerostris extrusa</name>
    <name type="common">Bark spider</name>
    <name type="synonym">Caerostris bankana</name>
    <dbReference type="NCBI Taxonomy" id="172846"/>
    <lineage>
        <taxon>Eukaryota</taxon>
        <taxon>Metazoa</taxon>
        <taxon>Ecdysozoa</taxon>
        <taxon>Arthropoda</taxon>
        <taxon>Chelicerata</taxon>
        <taxon>Arachnida</taxon>
        <taxon>Araneae</taxon>
        <taxon>Araneomorphae</taxon>
        <taxon>Entelegynae</taxon>
        <taxon>Araneoidea</taxon>
        <taxon>Araneidae</taxon>
        <taxon>Caerostris</taxon>
    </lineage>
</organism>
<dbReference type="AlphaFoldDB" id="A0AAV4W5X6"/>
<proteinExistence type="predicted"/>
<dbReference type="Proteomes" id="UP001054945">
    <property type="component" value="Unassembled WGS sequence"/>
</dbReference>
<protein>
    <recommendedName>
        <fullName evidence="4">Maturase K</fullName>
    </recommendedName>
</protein>
<accession>A0AAV4W5X6</accession>
<dbReference type="EMBL" id="BPLR01015634">
    <property type="protein sequence ID" value="GIY77480.1"/>
    <property type="molecule type" value="Genomic_DNA"/>
</dbReference>
<comment type="caution">
    <text evidence="2">The sequence shown here is derived from an EMBL/GenBank/DDBJ whole genome shotgun (WGS) entry which is preliminary data.</text>
</comment>
<name>A0AAV4W5X6_CAEEX</name>
<evidence type="ECO:0000313" key="3">
    <source>
        <dbReference type="Proteomes" id="UP001054945"/>
    </source>
</evidence>
<reference evidence="2 3" key="1">
    <citation type="submission" date="2021-06" db="EMBL/GenBank/DDBJ databases">
        <title>Caerostris extrusa draft genome.</title>
        <authorList>
            <person name="Kono N."/>
            <person name="Arakawa K."/>
        </authorList>
    </citation>
    <scope>NUCLEOTIDE SEQUENCE [LARGE SCALE GENOMIC DNA]</scope>
</reference>
<evidence type="ECO:0008006" key="4">
    <source>
        <dbReference type="Google" id="ProtNLM"/>
    </source>
</evidence>
<evidence type="ECO:0000256" key="1">
    <source>
        <dbReference type="SAM" id="MobiDB-lite"/>
    </source>
</evidence>
<keyword evidence="3" id="KW-1185">Reference proteome</keyword>
<gene>
    <name evidence="2" type="ORF">CEXT_699441</name>
</gene>
<evidence type="ECO:0000313" key="2">
    <source>
        <dbReference type="EMBL" id="GIY77480.1"/>
    </source>
</evidence>
<feature type="region of interest" description="Disordered" evidence="1">
    <location>
        <begin position="76"/>
        <end position="96"/>
    </location>
</feature>